<reference evidence="1 2" key="1">
    <citation type="submission" date="2019-09" db="EMBL/GenBank/DDBJ databases">
        <title>Chitinophaga ginsengihumi sp. nov., isolated from soil of ginseng rhizosphere.</title>
        <authorList>
            <person name="Lee J."/>
        </authorList>
    </citation>
    <scope>NUCLEOTIDE SEQUENCE [LARGE SCALE GENOMIC DNA]</scope>
    <source>
        <strain evidence="1 2">BN140078</strain>
    </source>
</reference>
<gene>
    <name evidence="1" type="ORF">F0L74_09890</name>
</gene>
<comment type="caution">
    <text evidence="1">The sequence shown here is derived from an EMBL/GenBank/DDBJ whole genome shotgun (WGS) entry which is preliminary data.</text>
</comment>
<reference evidence="1 2" key="2">
    <citation type="submission" date="2019-09" db="EMBL/GenBank/DDBJ databases">
        <authorList>
            <person name="Jin C."/>
        </authorList>
    </citation>
    <scope>NUCLEOTIDE SEQUENCE [LARGE SCALE GENOMIC DNA]</scope>
    <source>
        <strain evidence="1 2">BN140078</strain>
    </source>
</reference>
<proteinExistence type="predicted"/>
<keyword evidence="2" id="KW-1185">Reference proteome</keyword>
<accession>A0A5B2VVW1</accession>
<dbReference type="AlphaFoldDB" id="A0A5B2VVW1"/>
<dbReference type="RefSeq" id="WP_149837706.1">
    <property type="nucleotide sequence ID" value="NZ_VUOC01000002.1"/>
</dbReference>
<evidence type="ECO:0000313" key="1">
    <source>
        <dbReference type="EMBL" id="KAA2242830.1"/>
    </source>
</evidence>
<dbReference type="Proteomes" id="UP000324611">
    <property type="component" value="Unassembled WGS sequence"/>
</dbReference>
<name>A0A5B2VVW1_9BACT</name>
<evidence type="ECO:0000313" key="2">
    <source>
        <dbReference type="Proteomes" id="UP000324611"/>
    </source>
</evidence>
<organism evidence="1 2">
    <name type="scientific">Chitinophaga agrisoli</name>
    <dbReference type="NCBI Taxonomy" id="2607653"/>
    <lineage>
        <taxon>Bacteria</taxon>
        <taxon>Pseudomonadati</taxon>
        <taxon>Bacteroidota</taxon>
        <taxon>Chitinophagia</taxon>
        <taxon>Chitinophagales</taxon>
        <taxon>Chitinophagaceae</taxon>
        <taxon>Chitinophaga</taxon>
    </lineage>
</organism>
<dbReference type="EMBL" id="VUOC01000002">
    <property type="protein sequence ID" value="KAA2242830.1"/>
    <property type="molecule type" value="Genomic_DNA"/>
</dbReference>
<protein>
    <submittedName>
        <fullName evidence="1">Uncharacterized protein</fullName>
    </submittedName>
</protein>
<sequence length="120" mass="13209">MGLDTTHDAWHGAYSAFSRWRHYIAELAGYGNLTSYQGFGGAIPTELMDKDGLRVLLSHSDCDGELSPSECEAIAKDLEELLPKMRGNLGGHIGDVKEKTEQFINGCKLAASRNETMEFN</sequence>